<feature type="domain" description="Cadherin" evidence="4">
    <location>
        <begin position="918"/>
        <end position="1017"/>
    </location>
</feature>
<dbReference type="RefSeq" id="WP_162299148.1">
    <property type="nucleotide sequence ID" value="NZ_CP016616.1"/>
</dbReference>
<keyword evidence="2" id="KW-0964">Secreted</keyword>
<feature type="compositionally biased region" description="Low complexity" evidence="3">
    <location>
        <begin position="1008"/>
        <end position="1020"/>
    </location>
</feature>
<dbReference type="Gene3D" id="2.150.10.10">
    <property type="entry name" value="Serralysin-like metalloprotease, C-terminal"/>
    <property type="match status" value="7"/>
</dbReference>
<proteinExistence type="predicted"/>
<dbReference type="PANTHER" id="PTHR38340:SF1">
    <property type="entry name" value="S-LAYER PROTEIN"/>
    <property type="match status" value="1"/>
</dbReference>
<sequence>MAKYEIFGSINLSPSGFFPVDASIEVVTDGNRRDYSFTVDGQARFVRVYWDEQSLIHDIGLYSADNESLAEITGISVDRDQFQNLWLQSATTSTHVFSYLLSSNDELIGNDAENIFAPGLGNDTIFGGNNSPEFFDYVNYSADNRQHGITVDLVDGDADDDVGKVTSRGGAAETDILHSINSVYATAHDDLLIGDNRDNEFYAGFGNDTIHGGGGPVGNLDVLSYRPEGRTQGITVTFTAEGAGKVTSTENGDEEDVFTGIEAVYGTAGADRFTGAAGFQRFRGFAGNDTFDGGDGDDEVDYRSDTAEVPGQAGIIVDLSNMDGEGRVTVAGANGDVDTLIRIEQIRGTRNDDDIAGTNAGNRLRGDAGDDELNGRGGEDRLEGGNGNDSMLGGAGNDMLLGDAGNDTLNGGAGWDTLNGGAGDDLLIGGVDAPEDELEDADVFIGSTGNDTIYGGEVEQADGVSSWNEINYNTGSLAGIVVTFTEPDGRHGVGMVQKKDGTGKIIGTDHFNDIIAIRGTMGADSFTGATSAADQRFLGYGGNDTFDGSDGINEVDYRAEARAVGTGMIIELGTGEQAIVTDATGDEDTLISIEKIRGTEYNDQISGNGLSNLLRGDSGNDVLRGRDGDDTLNGGAGFDTLDGGVGNDLLIGGIGVVGDEDWFEGSTGNDTIQGGVLGQNTDPEKTLWNEISYYKKGISGIEVTFGSTARAGTVLKLGDAGTDTFTSIDVVRGTEGADKFFGGDNAGAQRFVGYEGNDTFDGSLGVNEIDYRAEARAAQSASGVNVDLAAETATYRGFTDKLIAIERIRGTENADMISGNGLHNRLRGDAGNDTLMGRNGDDTLDGGAGNDTALFSGSRSNYHVTNSGTQLTIVDRRSAGEGTDTVIDVEFFNFGGTLLNLAEVINHGSAVNLAGGMVFENSKAGEEVGTLSVANPDALSVHGFELINDAGGRFQIDASGKITVKNGLLLDYEQAATHTIAVRAKDQFGKVIDQTLTVVLKDVDKESTTGTTGSDTVSGGANSDTLSGGGGNDVLNAGGGKDKVDGGVGNDRIIGGGGQDTLTGGAGKDVFAFGNKDTGTSKGTADTITDFSGKGGDKIDLKAIDADVKKKGDQAFSFIGKNAFTKAGQVRYEKTSKETLIYLNTDSDKAAEGVIKLKGAFDMQKGWFVL</sequence>
<feature type="compositionally biased region" description="Basic and acidic residues" evidence="3">
    <location>
        <begin position="364"/>
        <end position="383"/>
    </location>
</feature>
<protein>
    <recommendedName>
        <fullName evidence="4">Cadherin domain-containing protein</fullName>
    </recommendedName>
</protein>
<evidence type="ECO:0000259" key="4">
    <source>
        <dbReference type="PROSITE" id="PS50268"/>
    </source>
</evidence>
<dbReference type="CDD" id="cd11304">
    <property type="entry name" value="Cadherin_repeat"/>
    <property type="match status" value="1"/>
</dbReference>
<evidence type="ECO:0000256" key="1">
    <source>
        <dbReference type="ARBA" id="ARBA00004613"/>
    </source>
</evidence>
<dbReference type="GO" id="GO:0007156">
    <property type="term" value="P:homophilic cell adhesion via plasma membrane adhesion molecules"/>
    <property type="evidence" value="ECO:0007669"/>
    <property type="project" value="InterPro"/>
</dbReference>
<name>A0A1B2EE11_9HYPH</name>
<dbReference type="PRINTS" id="PR00313">
    <property type="entry name" value="CABNDNGRPT"/>
</dbReference>
<dbReference type="PROSITE" id="PS00330">
    <property type="entry name" value="HEMOLYSIN_CALCIUM"/>
    <property type="match status" value="6"/>
</dbReference>
<organism evidence="5">
    <name type="scientific">Microvirga ossetica</name>
    <dbReference type="NCBI Taxonomy" id="1882682"/>
    <lineage>
        <taxon>Bacteria</taxon>
        <taxon>Pseudomonadati</taxon>
        <taxon>Pseudomonadota</taxon>
        <taxon>Alphaproteobacteria</taxon>
        <taxon>Hyphomicrobiales</taxon>
        <taxon>Methylobacteriaceae</taxon>
        <taxon>Microvirga</taxon>
    </lineage>
</organism>
<dbReference type="InterPro" id="IPR001343">
    <property type="entry name" value="Hemolysn_Ca-bd"/>
</dbReference>
<dbReference type="Pfam" id="PF00353">
    <property type="entry name" value="HemolysinCabind"/>
    <property type="match status" value="13"/>
</dbReference>
<dbReference type="AlphaFoldDB" id="A0A1B2EE11"/>
<feature type="region of interest" description="Disordered" evidence="3">
    <location>
        <begin position="1006"/>
        <end position="1050"/>
    </location>
</feature>
<dbReference type="InterPro" id="IPR018511">
    <property type="entry name" value="Hemolysin-typ_Ca-bd_CS"/>
</dbReference>
<dbReference type="InterPro" id="IPR050557">
    <property type="entry name" value="RTX_toxin/Mannuronan_C5-epim"/>
</dbReference>
<dbReference type="SUPFAM" id="SSF49313">
    <property type="entry name" value="Cadherin-like"/>
    <property type="match status" value="1"/>
</dbReference>
<dbReference type="GO" id="GO:0016020">
    <property type="term" value="C:membrane"/>
    <property type="evidence" value="ECO:0007669"/>
    <property type="project" value="InterPro"/>
</dbReference>
<feature type="region of interest" description="Disordered" evidence="3">
    <location>
        <begin position="351"/>
        <end position="393"/>
    </location>
</feature>
<accession>A0A1B2EE11</accession>
<comment type="subcellular location">
    <subcellularLocation>
        <location evidence="1">Secreted</location>
    </subcellularLocation>
</comment>
<reference evidence="5" key="1">
    <citation type="submission" date="2016-07" db="EMBL/GenBank/DDBJ databases">
        <title>Microvirga ossetica sp. nov. a new species of rhizobia isolated from root nodules of the legume species Vicia alpestris Steven originated from North Ossetia region in the Caucasus.</title>
        <authorList>
            <person name="Safronova V.I."/>
            <person name="Kuznetsova I.G."/>
            <person name="Sazanova A.L."/>
            <person name="Belimov A."/>
            <person name="Andronov E."/>
            <person name="Osledkin Y.S."/>
            <person name="Onishchuk O.P."/>
            <person name="Kurchak O.N."/>
            <person name="Shaposhnikov A.I."/>
            <person name="Willems A."/>
            <person name="Tikhonovich I.A."/>
        </authorList>
    </citation>
    <scope>NUCLEOTIDE SEQUENCE [LARGE SCALE GENOMIC DNA]</scope>
    <source>
        <strain evidence="5">V5/3M</strain>
    </source>
</reference>
<dbReference type="KEGG" id="moc:BB934_08095"/>
<dbReference type="PANTHER" id="PTHR38340">
    <property type="entry name" value="S-LAYER PROTEIN"/>
    <property type="match status" value="1"/>
</dbReference>
<dbReference type="GO" id="GO:0005509">
    <property type="term" value="F:calcium ion binding"/>
    <property type="evidence" value="ECO:0007669"/>
    <property type="project" value="InterPro"/>
</dbReference>
<dbReference type="InterPro" id="IPR011049">
    <property type="entry name" value="Serralysin-like_metalloprot_C"/>
</dbReference>
<dbReference type="InterPro" id="IPR002126">
    <property type="entry name" value="Cadherin-like_dom"/>
</dbReference>
<dbReference type="EMBL" id="CP016616">
    <property type="protein sequence ID" value="ANY78198.1"/>
    <property type="molecule type" value="Genomic_DNA"/>
</dbReference>
<dbReference type="InterPro" id="IPR015919">
    <property type="entry name" value="Cadherin-like_sf"/>
</dbReference>
<dbReference type="GO" id="GO:0005576">
    <property type="term" value="C:extracellular region"/>
    <property type="evidence" value="ECO:0007669"/>
    <property type="project" value="UniProtKB-SubCell"/>
</dbReference>
<evidence type="ECO:0000313" key="5">
    <source>
        <dbReference type="EMBL" id="ANY78198.1"/>
    </source>
</evidence>
<dbReference type="PROSITE" id="PS50268">
    <property type="entry name" value="CADHERIN_2"/>
    <property type="match status" value="1"/>
</dbReference>
<gene>
    <name evidence="5" type="ORF">BB934_08095</name>
</gene>
<evidence type="ECO:0000256" key="3">
    <source>
        <dbReference type="SAM" id="MobiDB-lite"/>
    </source>
</evidence>
<evidence type="ECO:0000256" key="2">
    <source>
        <dbReference type="ARBA" id="ARBA00022525"/>
    </source>
</evidence>
<dbReference type="SUPFAM" id="SSF51120">
    <property type="entry name" value="beta-Roll"/>
    <property type="match status" value="5"/>
</dbReference>